<evidence type="ECO:0000313" key="2">
    <source>
        <dbReference type="Proteomes" id="UP000813462"/>
    </source>
</evidence>
<accession>A0A978VG65</accession>
<organism evidence="1 2">
    <name type="scientific">Ziziphus jujuba var. spinosa</name>
    <dbReference type="NCBI Taxonomy" id="714518"/>
    <lineage>
        <taxon>Eukaryota</taxon>
        <taxon>Viridiplantae</taxon>
        <taxon>Streptophyta</taxon>
        <taxon>Embryophyta</taxon>
        <taxon>Tracheophyta</taxon>
        <taxon>Spermatophyta</taxon>
        <taxon>Magnoliopsida</taxon>
        <taxon>eudicotyledons</taxon>
        <taxon>Gunneridae</taxon>
        <taxon>Pentapetalae</taxon>
        <taxon>rosids</taxon>
        <taxon>fabids</taxon>
        <taxon>Rosales</taxon>
        <taxon>Rhamnaceae</taxon>
        <taxon>Paliureae</taxon>
        <taxon>Ziziphus</taxon>
    </lineage>
</organism>
<name>A0A978VG65_ZIZJJ</name>
<proteinExistence type="predicted"/>
<reference evidence="1" key="1">
    <citation type="journal article" date="2021" name="Front. Plant Sci.">
        <title>Chromosome-Scale Genome Assembly for Chinese Sour Jujube and Insights Into Its Genome Evolution and Domestication Signature.</title>
        <authorList>
            <person name="Shen L.-Y."/>
            <person name="Luo H."/>
            <person name="Wang X.-L."/>
            <person name="Wang X.-M."/>
            <person name="Qiu X.-J."/>
            <person name="Liu H."/>
            <person name="Zhou S.-S."/>
            <person name="Jia K.-H."/>
            <person name="Nie S."/>
            <person name="Bao Y.-T."/>
            <person name="Zhang R.-G."/>
            <person name="Yun Q.-Z."/>
            <person name="Chai Y.-H."/>
            <person name="Lu J.-Y."/>
            <person name="Li Y."/>
            <person name="Zhao S.-W."/>
            <person name="Mao J.-F."/>
            <person name="Jia S.-G."/>
            <person name="Mao Y.-M."/>
        </authorList>
    </citation>
    <scope>NUCLEOTIDE SEQUENCE</scope>
    <source>
        <strain evidence="1">AT0</strain>
        <tissue evidence="1">Leaf</tissue>
    </source>
</reference>
<dbReference type="Proteomes" id="UP000813462">
    <property type="component" value="Unassembled WGS sequence"/>
</dbReference>
<dbReference type="EMBL" id="JAEACU010000005">
    <property type="protein sequence ID" value="KAH7529354.1"/>
    <property type="molecule type" value="Genomic_DNA"/>
</dbReference>
<dbReference type="AlphaFoldDB" id="A0A978VG65"/>
<gene>
    <name evidence="1" type="ORF">FEM48_Zijuj05G0175400</name>
</gene>
<evidence type="ECO:0000313" key="1">
    <source>
        <dbReference type="EMBL" id="KAH7529354.1"/>
    </source>
</evidence>
<comment type="caution">
    <text evidence="1">The sequence shown here is derived from an EMBL/GenBank/DDBJ whole genome shotgun (WGS) entry which is preliminary data.</text>
</comment>
<sequence>MELSFQLLDKSNACVGSLRRGNILVELGNMLLIYLLASTLLSECLPYSPFKDTKINVIERIQHVNKIKVRSTMMSTACGIHILWDGDKIMIEGKPIKVSNSISHIIERTFDDFANGGMQFSWSSRNWTTSIRSRKGKYLPVPTYLKQKTWKKKRTWTTSIKIEDMGEELATKIKLMVAFNSVGVQGRKGNMNRQGPTCLKQRTRKMKKNLPTSIRTGTLKKNSQQKGFLRDSDFEVTLSERVSARTNIFVSEDLEEEELASISETENMEEEE</sequence>
<protein>
    <submittedName>
        <fullName evidence="1">Uncharacterized protein</fullName>
    </submittedName>
</protein>